<dbReference type="Proteomes" id="UP000253628">
    <property type="component" value="Unassembled WGS sequence"/>
</dbReference>
<keyword evidence="4" id="KW-1185">Reference proteome</keyword>
<keyword evidence="2" id="KW-1133">Transmembrane helix</keyword>
<name>A0A366HG74_9BURK</name>
<dbReference type="OrthoDB" id="119761at2"/>
<organism evidence="3 4">
    <name type="scientific">Eoetvoesiella caeni</name>
    <dbReference type="NCBI Taxonomy" id="645616"/>
    <lineage>
        <taxon>Bacteria</taxon>
        <taxon>Pseudomonadati</taxon>
        <taxon>Pseudomonadota</taxon>
        <taxon>Betaproteobacteria</taxon>
        <taxon>Burkholderiales</taxon>
        <taxon>Alcaligenaceae</taxon>
        <taxon>Eoetvoesiella</taxon>
    </lineage>
</organism>
<evidence type="ECO:0000256" key="1">
    <source>
        <dbReference type="SAM" id="MobiDB-lite"/>
    </source>
</evidence>
<feature type="transmembrane region" description="Helical" evidence="2">
    <location>
        <begin position="49"/>
        <end position="68"/>
    </location>
</feature>
<dbReference type="Pfam" id="PF04120">
    <property type="entry name" value="Iron_permease"/>
    <property type="match status" value="1"/>
</dbReference>
<evidence type="ECO:0000313" key="3">
    <source>
        <dbReference type="EMBL" id="RBP40869.1"/>
    </source>
</evidence>
<comment type="caution">
    <text evidence="3">The sequence shown here is derived from an EMBL/GenBank/DDBJ whole genome shotgun (WGS) entry which is preliminary data.</text>
</comment>
<keyword evidence="2" id="KW-0812">Transmembrane</keyword>
<dbReference type="EMBL" id="QNRQ01000003">
    <property type="protein sequence ID" value="RBP40869.1"/>
    <property type="molecule type" value="Genomic_DNA"/>
</dbReference>
<dbReference type="GO" id="GO:0055085">
    <property type="term" value="P:transmembrane transport"/>
    <property type="evidence" value="ECO:0007669"/>
    <property type="project" value="InterPro"/>
</dbReference>
<protein>
    <submittedName>
        <fullName evidence="3">Low affinity Fe/Cu permease</fullName>
    </submittedName>
</protein>
<dbReference type="InterPro" id="IPR007251">
    <property type="entry name" value="Iron_permease_Fet4"/>
</dbReference>
<keyword evidence="2" id="KW-0472">Membrane</keyword>
<accession>A0A366HG74</accession>
<gene>
    <name evidence="3" type="ORF">DFR37_103211</name>
</gene>
<feature type="region of interest" description="Disordered" evidence="1">
    <location>
        <begin position="1"/>
        <end position="24"/>
    </location>
</feature>
<proteinExistence type="predicted"/>
<reference evidence="3 4" key="1">
    <citation type="submission" date="2018-06" db="EMBL/GenBank/DDBJ databases">
        <title>Genomic Encyclopedia of Type Strains, Phase IV (KMG-IV): sequencing the most valuable type-strain genomes for metagenomic binning, comparative biology and taxonomic classification.</title>
        <authorList>
            <person name="Goeker M."/>
        </authorList>
    </citation>
    <scope>NUCLEOTIDE SEQUENCE [LARGE SCALE GENOMIC DNA]</scope>
    <source>
        <strain evidence="3 4">DSM 25520</strain>
    </source>
</reference>
<evidence type="ECO:0000256" key="2">
    <source>
        <dbReference type="SAM" id="Phobius"/>
    </source>
</evidence>
<feature type="transmembrane region" description="Helical" evidence="2">
    <location>
        <begin position="74"/>
        <end position="93"/>
    </location>
</feature>
<dbReference type="RefSeq" id="WP_113932633.1">
    <property type="nucleotide sequence ID" value="NZ_JACCEU010000004.1"/>
</dbReference>
<evidence type="ECO:0000313" key="4">
    <source>
        <dbReference type="Proteomes" id="UP000253628"/>
    </source>
</evidence>
<sequence>MTDEHGKSRAAAASIPQADTRGRGSARHGVMRLFDEFASRVTKWAGSPVAFTLAFALVLVWAITGPIFHFSETWQLVINTGTTIVTFMMVFLIQQSQNKDCQAVHLKLDELLHAMKGARDDMIDIESLTPEDLERLGEQFKRKGRPLP</sequence>
<dbReference type="AlphaFoldDB" id="A0A366HG74"/>